<dbReference type="SUPFAM" id="SSF52172">
    <property type="entry name" value="CheY-like"/>
    <property type="match status" value="1"/>
</dbReference>
<feature type="modified residue" description="Phosphohistidine" evidence="12">
    <location>
        <position position="422"/>
    </location>
</feature>
<name>A0A2K8U581_9GAMM</name>
<dbReference type="PANTHER" id="PTHR45339">
    <property type="entry name" value="HYBRID SIGNAL TRANSDUCTION HISTIDINE KINASE J"/>
    <property type="match status" value="1"/>
</dbReference>
<dbReference type="PROSITE" id="PS50110">
    <property type="entry name" value="RESPONSE_REGULATORY"/>
    <property type="match status" value="1"/>
</dbReference>
<dbReference type="Pfam" id="PF02518">
    <property type="entry name" value="HATPase_c"/>
    <property type="match status" value="1"/>
</dbReference>
<dbReference type="CDD" id="cd17546">
    <property type="entry name" value="REC_hyHK_CKI1_RcsC-like"/>
    <property type="match status" value="1"/>
</dbReference>
<dbReference type="InterPro" id="IPR003594">
    <property type="entry name" value="HATPase_dom"/>
</dbReference>
<keyword evidence="10" id="KW-0902">Two-component regulatory system</keyword>
<evidence type="ECO:0000259" key="17">
    <source>
        <dbReference type="PROSITE" id="PS50894"/>
    </source>
</evidence>
<accession>A0A2K8U581</accession>
<evidence type="ECO:0000256" key="10">
    <source>
        <dbReference type="ARBA" id="ARBA00023012"/>
    </source>
</evidence>
<evidence type="ECO:0000256" key="4">
    <source>
        <dbReference type="ARBA" id="ARBA00022475"/>
    </source>
</evidence>
<dbReference type="OrthoDB" id="5563233at2"/>
<comment type="catalytic activity">
    <reaction evidence="1">
        <text>ATP + protein L-histidine = ADP + protein N-phospho-L-histidine.</text>
        <dbReference type="EC" id="2.7.13.3"/>
    </reaction>
</comment>
<feature type="modified residue" description="4-aspartylphosphate" evidence="13">
    <location>
        <position position="263"/>
    </location>
</feature>
<protein>
    <recommendedName>
        <fullName evidence="3">histidine kinase</fullName>
        <ecNumber evidence="3">2.7.13.3</ecNumber>
    </recommendedName>
</protein>
<evidence type="ECO:0000259" key="16">
    <source>
        <dbReference type="PROSITE" id="PS50110"/>
    </source>
</evidence>
<dbReference type="PANTHER" id="PTHR45339:SF1">
    <property type="entry name" value="HYBRID SIGNAL TRANSDUCTION HISTIDINE KINASE J"/>
    <property type="match status" value="1"/>
</dbReference>
<feature type="domain" description="Histidine kinase" evidence="15">
    <location>
        <begin position="72"/>
        <end position="190"/>
    </location>
</feature>
<dbReference type="Gene3D" id="3.40.50.2300">
    <property type="match status" value="1"/>
</dbReference>
<feature type="compositionally biased region" description="Low complexity" evidence="14">
    <location>
        <begin position="336"/>
        <end position="351"/>
    </location>
</feature>
<evidence type="ECO:0000256" key="9">
    <source>
        <dbReference type="ARBA" id="ARBA00022989"/>
    </source>
</evidence>
<feature type="region of interest" description="Disordered" evidence="14">
    <location>
        <begin position="336"/>
        <end position="387"/>
    </location>
</feature>
<dbReference type="Gene3D" id="1.20.120.160">
    <property type="entry name" value="HPT domain"/>
    <property type="match status" value="1"/>
</dbReference>
<dbReference type="EC" id="2.7.13.3" evidence="3"/>
<dbReference type="SUPFAM" id="SSF55874">
    <property type="entry name" value="ATPase domain of HSP90 chaperone/DNA topoisomerase II/histidine kinase"/>
    <property type="match status" value="1"/>
</dbReference>
<evidence type="ECO:0000256" key="8">
    <source>
        <dbReference type="ARBA" id="ARBA00022840"/>
    </source>
</evidence>
<evidence type="ECO:0000256" key="7">
    <source>
        <dbReference type="ARBA" id="ARBA00022741"/>
    </source>
</evidence>
<dbReference type="InterPro" id="IPR036641">
    <property type="entry name" value="HPT_dom_sf"/>
</dbReference>
<evidence type="ECO:0000256" key="12">
    <source>
        <dbReference type="PROSITE-ProRule" id="PRU00110"/>
    </source>
</evidence>
<evidence type="ECO:0000256" key="14">
    <source>
        <dbReference type="SAM" id="MobiDB-lite"/>
    </source>
</evidence>
<dbReference type="KEGG" id="tsy:THSYN_07060"/>
<feature type="domain" description="Response regulatory" evidence="16">
    <location>
        <begin position="209"/>
        <end position="330"/>
    </location>
</feature>
<evidence type="ECO:0000256" key="6">
    <source>
        <dbReference type="ARBA" id="ARBA00022692"/>
    </source>
</evidence>
<dbReference type="InterPro" id="IPR011006">
    <property type="entry name" value="CheY-like_superfamily"/>
</dbReference>
<feature type="domain" description="HPt" evidence="17">
    <location>
        <begin position="383"/>
        <end position="480"/>
    </location>
</feature>
<sequence>MALSEVQTISRNAGSVLRDIAQSVLAFRQTILAREAAQYDLGERMKEMACLYDVFRITERPDLELRGLPPLLHGDGLRLGQILLNFASNAVKFTQQGRITFSADRVGETPDSLLVRFAVSDSGIGLTSQQQGRLFQPFAQENNSTTRKYGGTGLGLAIARRLTELMSGHIGVQSAPEHGSTFWIEIPLAYSTAAAPPRRAAAVATRGLRALVVDDLPEARESLVAMLTGFGIEVTAAADGAAGLDRVAAAEAADAPYDLILMDIQMPVMDGLTATRLIRALPGRALTPILAMTANAFDEDRERCLRAGMNGHIAKPVAPEALYRALLDWLPPPRAPGVATGPAPTAAPAAPDGGSREAVAETPRVRPATSDGLDPTADTAATGGRPDHHVRLLGKFADSELPAQLRCALAAADFATAHRCAHTLKGLAATFGAARIRALAAALEADLTGTAPRIPMEELAARATLLEADLKALREGLRAALPESETAATPPTRTAGLDWVHVRRVTTRLETLLANDDLDSAAVLDEHRALLAAALGAPTATLAQAIETFDYERALLTLRAAVAATSAAAVQA</sequence>
<dbReference type="SUPFAM" id="SSF47226">
    <property type="entry name" value="Histidine-containing phosphotransfer domain, HPT domain"/>
    <property type="match status" value="1"/>
</dbReference>
<evidence type="ECO:0000256" key="2">
    <source>
        <dbReference type="ARBA" id="ARBA00004651"/>
    </source>
</evidence>
<keyword evidence="19" id="KW-1185">Reference proteome</keyword>
<keyword evidence="4" id="KW-1003">Cell membrane</keyword>
<dbReference type="InterPro" id="IPR036890">
    <property type="entry name" value="HATPase_C_sf"/>
</dbReference>
<dbReference type="SMART" id="SM00448">
    <property type="entry name" value="REC"/>
    <property type="match status" value="1"/>
</dbReference>
<keyword evidence="9" id="KW-1133">Transmembrane helix</keyword>
<evidence type="ECO:0000256" key="11">
    <source>
        <dbReference type="ARBA" id="ARBA00023136"/>
    </source>
</evidence>
<dbReference type="CDD" id="cd16922">
    <property type="entry name" value="HATPase_EvgS-ArcB-TorS-like"/>
    <property type="match status" value="1"/>
</dbReference>
<dbReference type="Pfam" id="PF01627">
    <property type="entry name" value="Hpt"/>
    <property type="match status" value="1"/>
</dbReference>
<reference evidence="18 19" key="1">
    <citation type="submission" date="2017-03" db="EMBL/GenBank/DDBJ databases">
        <title>Complete genome sequence of Candidatus 'Thiodictyon syntrophicum' sp. nov. strain Cad16T, a photolithoautotroph purple sulfur bacterium isolated from an alpine meromictic lake.</title>
        <authorList>
            <person name="Luedin S.M."/>
            <person name="Pothier J.F."/>
            <person name="Danza F."/>
            <person name="Storelli N."/>
            <person name="Wittwer M."/>
            <person name="Tonolla M."/>
        </authorList>
    </citation>
    <scope>NUCLEOTIDE SEQUENCE [LARGE SCALE GENOMIC DNA]</scope>
    <source>
        <strain evidence="18 19">Cad16T</strain>
    </source>
</reference>
<dbReference type="Gene3D" id="3.30.565.10">
    <property type="entry name" value="Histidine kinase-like ATPase, C-terminal domain"/>
    <property type="match status" value="1"/>
</dbReference>
<dbReference type="GO" id="GO:0005886">
    <property type="term" value="C:plasma membrane"/>
    <property type="evidence" value="ECO:0007669"/>
    <property type="project" value="UniProtKB-SubCell"/>
</dbReference>
<comment type="subcellular location">
    <subcellularLocation>
        <location evidence="2">Cell membrane</location>
        <topology evidence="2">Multi-pass membrane protein</topology>
    </subcellularLocation>
</comment>
<organism evidence="18 19">
    <name type="scientific">Candidatus Thiodictyon syntrophicum</name>
    <dbReference type="NCBI Taxonomy" id="1166950"/>
    <lineage>
        <taxon>Bacteria</taxon>
        <taxon>Pseudomonadati</taxon>
        <taxon>Pseudomonadota</taxon>
        <taxon>Gammaproteobacteria</taxon>
        <taxon>Chromatiales</taxon>
        <taxon>Chromatiaceae</taxon>
        <taxon>Thiodictyon</taxon>
    </lineage>
</organism>
<dbReference type="Proteomes" id="UP000232638">
    <property type="component" value="Chromosome"/>
</dbReference>
<dbReference type="EMBL" id="CP020370">
    <property type="protein sequence ID" value="AUB80732.1"/>
    <property type="molecule type" value="Genomic_DNA"/>
</dbReference>
<dbReference type="FunFam" id="3.30.565.10:FF:000010">
    <property type="entry name" value="Sensor histidine kinase RcsC"/>
    <property type="match status" value="1"/>
</dbReference>
<evidence type="ECO:0000313" key="18">
    <source>
        <dbReference type="EMBL" id="AUB80732.1"/>
    </source>
</evidence>
<keyword evidence="8" id="KW-0067">ATP-binding</keyword>
<gene>
    <name evidence="18" type="ORF">THSYN_07060</name>
</gene>
<keyword evidence="7" id="KW-0547">Nucleotide-binding</keyword>
<dbReference type="SMART" id="SM00387">
    <property type="entry name" value="HATPase_c"/>
    <property type="match status" value="1"/>
</dbReference>
<dbReference type="RefSeq" id="WP_100918521.1">
    <property type="nucleotide sequence ID" value="NZ_CP020370.1"/>
</dbReference>
<proteinExistence type="predicted"/>
<dbReference type="InterPro" id="IPR004358">
    <property type="entry name" value="Sig_transdc_His_kin-like_C"/>
</dbReference>
<dbReference type="Pfam" id="PF00072">
    <property type="entry name" value="Response_reg"/>
    <property type="match status" value="1"/>
</dbReference>
<dbReference type="InterPro" id="IPR001789">
    <property type="entry name" value="Sig_transdc_resp-reg_receiver"/>
</dbReference>
<evidence type="ECO:0000256" key="3">
    <source>
        <dbReference type="ARBA" id="ARBA00012438"/>
    </source>
</evidence>
<dbReference type="GO" id="GO:0005524">
    <property type="term" value="F:ATP binding"/>
    <property type="evidence" value="ECO:0007669"/>
    <property type="project" value="UniProtKB-KW"/>
</dbReference>
<dbReference type="PROSITE" id="PS50109">
    <property type="entry name" value="HIS_KIN"/>
    <property type="match status" value="1"/>
</dbReference>
<evidence type="ECO:0000256" key="1">
    <source>
        <dbReference type="ARBA" id="ARBA00000085"/>
    </source>
</evidence>
<dbReference type="PRINTS" id="PR00344">
    <property type="entry name" value="BCTRLSENSOR"/>
</dbReference>
<evidence type="ECO:0000256" key="5">
    <source>
        <dbReference type="ARBA" id="ARBA00022553"/>
    </source>
</evidence>
<keyword evidence="5 13" id="KW-0597">Phosphoprotein</keyword>
<dbReference type="PROSITE" id="PS50894">
    <property type="entry name" value="HPT"/>
    <property type="match status" value="1"/>
</dbReference>
<evidence type="ECO:0000256" key="13">
    <source>
        <dbReference type="PROSITE-ProRule" id="PRU00169"/>
    </source>
</evidence>
<dbReference type="InterPro" id="IPR005467">
    <property type="entry name" value="His_kinase_dom"/>
</dbReference>
<dbReference type="AlphaFoldDB" id="A0A2K8U581"/>
<keyword evidence="6" id="KW-0812">Transmembrane</keyword>
<evidence type="ECO:0000313" key="19">
    <source>
        <dbReference type="Proteomes" id="UP000232638"/>
    </source>
</evidence>
<keyword evidence="11" id="KW-0472">Membrane</keyword>
<evidence type="ECO:0000259" key="15">
    <source>
        <dbReference type="PROSITE" id="PS50109"/>
    </source>
</evidence>
<dbReference type="InterPro" id="IPR008207">
    <property type="entry name" value="Sig_transdc_His_kin_Hpt_dom"/>
</dbReference>
<dbReference type="GO" id="GO:0000155">
    <property type="term" value="F:phosphorelay sensor kinase activity"/>
    <property type="evidence" value="ECO:0007669"/>
    <property type="project" value="UniProtKB-ARBA"/>
</dbReference>